<protein>
    <submittedName>
        <fullName evidence="2">AbrB family transcriptional regulator</fullName>
    </submittedName>
</protein>
<sequence length="364" mass="38373">MDASTPQPVTTTPLWLSVLQWACLILGSGVLAVIFETIGMPATFLLAPMMAGIVAGAFGATIALPRLAFNAGQSILGILVASSLSPDLIGSFLSHWMLFLFVVLSTLCASSLSGYLISRWGIMPGTSGVWGSAPGASTAMVLMAEAFGADTRLVAFMQYFRVVIVTVIAALVARFFVDTSAVVAAPIPWFPQLDPQAFASTILVAAIGATVGKLLRLPSPFFLGAMVLGVTLEFSGLTTFQLPQWLLAVSYPMIGWTIGLKFTRPILRHVFRILPQIAGFILVLVLFCGGLAALLVVFTDIDPLTAYLATSPGGMDSVAIIAAASKNVNLSFVMSVQMLRFLIVLLFGPALSQLVAKLVARSAA</sequence>
<dbReference type="InterPro" id="IPR007820">
    <property type="entry name" value="AbrB_fam"/>
</dbReference>
<dbReference type="RefSeq" id="WP_213984733.1">
    <property type="nucleotide sequence ID" value="NZ_JAFMNX010000002.1"/>
</dbReference>
<feature type="transmembrane region" description="Helical" evidence="1">
    <location>
        <begin position="222"/>
        <end position="239"/>
    </location>
</feature>
<keyword evidence="3" id="KW-1185">Reference proteome</keyword>
<proteinExistence type="predicted"/>
<reference evidence="2 3" key="1">
    <citation type="submission" date="2021-03" db="EMBL/GenBank/DDBJ databases">
        <title>Tianweitania aestuarii sp. nov., isolated from a tidal flat.</title>
        <authorList>
            <person name="Park S."/>
            <person name="Yoon J.-H."/>
        </authorList>
    </citation>
    <scope>NUCLEOTIDE SEQUENCE [LARGE SCALE GENOMIC DNA]</scope>
    <source>
        <strain evidence="2 3">BSSL-BM11</strain>
    </source>
</reference>
<dbReference type="PANTHER" id="PTHR38457">
    <property type="entry name" value="REGULATOR ABRB-RELATED"/>
    <property type="match status" value="1"/>
</dbReference>
<feature type="transmembrane region" description="Helical" evidence="1">
    <location>
        <begin position="14"/>
        <end position="35"/>
    </location>
</feature>
<keyword evidence="1" id="KW-1133">Transmembrane helix</keyword>
<feature type="transmembrane region" description="Helical" evidence="1">
    <location>
        <begin position="96"/>
        <end position="117"/>
    </location>
</feature>
<dbReference type="Proteomes" id="UP001297272">
    <property type="component" value="Unassembled WGS sequence"/>
</dbReference>
<dbReference type="PANTHER" id="PTHR38457:SF1">
    <property type="entry name" value="REGULATOR ABRB-RELATED"/>
    <property type="match status" value="1"/>
</dbReference>
<gene>
    <name evidence="2" type="ORF">JYU29_10440</name>
</gene>
<keyword evidence="1" id="KW-0472">Membrane</keyword>
<dbReference type="Pfam" id="PF05145">
    <property type="entry name" value="AbrB"/>
    <property type="match status" value="1"/>
</dbReference>
<dbReference type="NCBIfam" id="TIGR03082">
    <property type="entry name" value="Gneg_AbrB_dup"/>
    <property type="match status" value="2"/>
</dbReference>
<organism evidence="2 3">
    <name type="scientific">Tianweitania aestuarii</name>
    <dbReference type="NCBI Taxonomy" id="2814886"/>
    <lineage>
        <taxon>Bacteria</taxon>
        <taxon>Pseudomonadati</taxon>
        <taxon>Pseudomonadota</taxon>
        <taxon>Alphaproteobacteria</taxon>
        <taxon>Hyphomicrobiales</taxon>
        <taxon>Phyllobacteriaceae</taxon>
        <taxon>Tianweitania</taxon>
    </lineage>
</organism>
<dbReference type="PIRSF" id="PIRSF038991">
    <property type="entry name" value="Protein_AbrB"/>
    <property type="match status" value="1"/>
</dbReference>
<feature type="transmembrane region" description="Helical" evidence="1">
    <location>
        <begin position="159"/>
        <end position="177"/>
    </location>
</feature>
<feature type="transmembrane region" description="Helical" evidence="1">
    <location>
        <begin position="42"/>
        <end position="65"/>
    </location>
</feature>
<evidence type="ECO:0000256" key="1">
    <source>
        <dbReference type="SAM" id="Phobius"/>
    </source>
</evidence>
<dbReference type="InterPro" id="IPR017516">
    <property type="entry name" value="AbrB_dup"/>
</dbReference>
<keyword evidence="1" id="KW-0812">Transmembrane</keyword>
<evidence type="ECO:0000313" key="2">
    <source>
        <dbReference type="EMBL" id="MBS9721104.1"/>
    </source>
</evidence>
<feature type="transmembrane region" description="Helical" evidence="1">
    <location>
        <begin position="274"/>
        <end position="298"/>
    </location>
</feature>
<comment type="caution">
    <text evidence="2">The sequence shown here is derived from an EMBL/GenBank/DDBJ whole genome shotgun (WGS) entry which is preliminary data.</text>
</comment>
<evidence type="ECO:0000313" key="3">
    <source>
        <dbReference type="Proteomes" id="UP001297272"/>
    </source>
</evidence>
<name>A0ABS5RVM8_9HYPH</name>
<accession>A0ABS5RVM8</accession>
<feature type="transmembrane region" description="Helical" evidence="1">
    <location>
        <begin position="197"/>
        <end position="215"/>
    </location>
</feature>
<feature type="transmembrane region" description="Helical" evidence="1">
    <location>
        <begin position="245"/>
        <end position="262"/>
    </location>
</feature>
<feature type="transmembrane region" description="Helical" evidence="1">
    <location>
        <begin position="338"/>
        <end position="360"/>
    </location>
</feature>
<dbReference type="EMBL" id="JAFMNX010000002">
    <property type="protein sequence ID" value="MBS9721104.1"/>
    <property type="molecule type" value="Genomic_DNA"/>
</dbReference>